<evidence type="ECO:0000313" key="2">
    <source>
        <dbReference type="Proteomes" id="UP000003880"/>
    </source>
</evidence>
<reference evidence="1 2" key="1">
    <citation type="submission" date="2010-02" db="EMBL/GenBank/DDBJ databases">
        <authorList>
            <person name="Weinstock G."/>
            <person name="Sodergren E."/>
            <person name="Clifton S."/>
            <person name="Fulton L."/>
            <person name="Fulton B."/>
            <person name="Courtney L."/>
            <person name="Fronick C."/>
            <person name="Harrison M."/>
            <person name="Strong C."/>
            <person name="Farmer C."/>
            <person name="Delahaunty K."/>
            <person name="Markovic C."/>
            <person name="Hall O."/>
            <person name="Minx P."/>
            <person name="Tomlinson C."/>
            <person name="Mitreva M."/>
            <person name="Nelson J."/>
            <person name="Hou S."/>
            <person name="Wollam A."/>
            <person name="Pepin K.H."/>
            <person name="Johnson M."/>
            <person name="Bhonagiri V."/>
            <person name="Zhang X."/>
            <person name="Suruliraj S."/>
            <person name="Warren W."/>
            <person name="Chinwalla A."/>
            <person name="Mardis E.R."/>
            <person name="Wilson R.K."/>
        </authorList>
    </citation>
    <scope>NUCLEOTIDE SEQUENCE [LARGE SCALE GENOMIC DNA]</scope>
    <source>
        <strain evidence="1 2">ATCC 29220</strain>
    </source>
</reference>
<name>D4B704_9ENTR</name>
<dbReference type="AlphaFoldDB" id="D4B704"/>
<organism evidence="1 2">
    <name type="scientific">Citrobacter youngae ATCC 29220</name>
    <dbReference type="NCBI Taxonomy" id="500640"/>
    <lineage>
        <taxon>Bacteria</taxon>
        <taxon>Pseudomonadati</taxon>
        <taxon>Pseudomonadota</taxon>
        <taxon>Gammaproteobacteria</taxon>
        <taxon>Enterobacterales</taxon>
        <taxon>Enterobacteriaceae</taxon>
        <taxon>Citrobacter</taxon>
        <taxon>Citrobacter freundii complex</taxon>
    </lineage>
</organism>
<dbReference type="EMBL" id="ABWL02000002">
    <property type="protein sequence ID" value="EFE09934.1"/>
    <property type="molecule type" value="Genomic_DNA"/>
</dbReference>
<gene>
    <name evidence="1" type="ORF">CIT292_06093</name>
</gene>
<comment type="caution">
    <text evidence="1">The sequence shown here is derived from an EMBL/GenBank/DDBJ whole genome shotgun (WGS) entry which is preliminary data.</text>
</comment>
<accession>D4B704</accession>
<protein>
    <submittedName>
        <fullName evidence="1">Uncharacterized protein</fullName>
    </submittedName>
</protein>
<dbReference type="Proteomes" id="UP000003880">
    <property type="component" value="Unassembled WGS sequence"/>
</dbReference>
<proteinExistence type="predicted"/>
<sequence>MLKTRKKAPFWVLFCGLLQSFNSPGIDSTRRNWYLTKLIILMREINRYRKSAS</sequence>
<evidence type="ECO:0000313" key="1">
    <source>
        <dbReference type="EMBL" id="EFE09934.1"/>
    </source>
</evidence>
<dbReference type="HOGENOM" id="CLU_215317_0_0_6"/>
<dbReference type="eggNOG" id="ENOG502ZJ71">
    <property type="taxonomic scope" value="Bacteria"/>
</dbReference>